<keyword evidence="5" id="KW-0539">Nucleus</keyword>
<feature type="compositionally biased region" description="Polar residues" evidence="9">
    <location>
        <begin position="135"/>
        <end position="160"/>
    </location>
</feature>
<dbReference type="GO" id="GO:0000978">
    <property type="term" value="F:RNA polymerase II cis-regulatory region sequence-specific DNA binding"/>
    <property type="evidence" value="ECO:0007669"/>
    <property type="project" value="TreeGrafter"/>
</dbReference>
<feature type="domain" description="C2H2-type" evidence="10">
    <location>
        <begin position="560"/>
        <end position="587"/>
    </location>
</feature>
<dbReference type="InterPro" id="IPR050527">
    <property type="entry name" value="Snail/Krueppel_Znf"/>
</dbReference>
<accession>A0AAV2SIH2</accession>
<comment type="caution">
    <text evidence="11">The sequence shown here is derived from an EMBL/GenBank/DDBJ whole genome shotgun (WGS) entry which is preliminary data.</text>
</comment>
<keyword evidence="4" id="KW-0862">Zinc</keyword>
<dbReference type="SMART" id="SM00355">
    <property type="entry name" value="ZnF_C2H2"/>
    <property type="match status" value="8"/>
</dbReference>
<keyword evidence="3 7" id="KW-0863">Zinc-finger</keyword>
<dbReference type="GO" id="GO:0000981">
    <property type="term" value="F:DNA-binding transcription factor activity, RNA polymerase II-specific"/>
    <property type="evidence" value="ECO:0007669"/>
    <property type="project" value="TreeGrafter"/>
</dbReference>
<evidence type="ECO:0000256" key="5">
    <source>
        <dbReference type="ARBA" id="ARBA00023242"/>
    </source>
</evidence>
<feature type="domain" description="C2H2-type" evidence="10">
    <location>
        <begin position="187"/>
        <end position="214"/>
    </location>
</feature>
<evidence type="ECO:0000256" key="4">
    <source>
        <dbReference type="ARBA" id="ARBA00022833"/>
    </source>
</evidence>
<dbReference type="Proteomes" id="UP001497623">
    <property type="component" value="Unassembled WGS sequence"/>
</dbReference>
<feature type="domain" description="C2H2-type" evidence="10">
    <location>
        <begin position="616"/>
        <end position="643"/>
    </location>
</feature>
<dbReference type="PANTHER" id="PTHR24388:SF53">
    <property type="entry name" value="CHORION TRANSCRIPTION FACTOR CF2-RELATED"/>
    <property type="match status" value="1"/>
</dbReference>
<dbReference type="InterPro" id="IPR036236">
    <property type="entry name" value="Znf_C2H2_sf"/>
</dbReference>
<dbReference type="EMBL" id="CAXKWB010079475">
    <property type="protein sequence ID" value="CAL4203643.1"/>
    <property type="molecule type" value="Genomic_DNA"/>
</dbReference>
<sequence>MEVLEELEIKEEPIEYNDVTSDFLDATDMLQETYEKEFIPMDDHIQIKREKYIKFQKDFFKKSERISSNIQGNLNEINTNQHILNNESDCVMNPLRVFQNISNSGDHSISKFDHLFMEKTQCVIPFENIFTQFSKDGQGSQRSKSQNLPTNTSKNPFSQFSKDDEGIQMSELKELQTFLKPIKSELLECHTCGEKFTDISSLQIHLNEHLKANRVIAESSKDYRGNTESLKGNREDIIAQAVTSVLSTLNLPSANVLCKSKTSNRYQTVKETANGIQKHTESHNVGTSCEPVDDPLRISYDFDAHNSSENLKHKSSTNYKKSAKKKNTYSLFKGCDSLKETKKQKRKKKKHANGQGKLKISYRYENFSDIDNDIQNQTERNNRSSSIESLNDILRINLDSDICNSSQNLKNKPSTNRKISTKKIINDSPIDESDFLIKTENPQSFKLKEYGWNWEMHTNDLEICEDRHLPEDNNTFRQSNGNDNQVSKINKISEEDFSIGKIEISEEDVSVEKNYNKKSNLEESLIVKNHVGNYFKEANSIKPKEKKKRRRWKPDEDGMFGCKLCSYKAKQAPYLKKHLITHLSDKPHKCHLCAKTFCHFNSLKIHLDMHNGIRNHHCTVCGCSFIQKVHLKTHMLKHTQEKRHQCEICDKKFTRRDHLKSHVLTHSDERPFACSECDLAFKNKSNLVHHKRNHANDRRYKCQECDAAFMLSNTLRHHVASHMIYRKGSKVCPECPLFFWAPSQFICHLTKRHEYSTEQGEQILKITISDTNFRFYRNKKKNIENVKSVINKKNCEIDLKSEIDENEKISNSIKNYSKNPENTYKKMEETDDRVNEVHTNLEESEERLNKPGCKVASDLFSNMDLNQPIVTCTSRQVLRSSSDSQFLVVSYIINSDEKIKRTEYFKLVKEDQGGLIIHDLQSRFKSYSDVEAVIMTSEGLVCKALAKIENFERRPENSF</sequence>
<evidence type="ECO:0000259" key="10">
    <source>
        <dbReference type="PROSITE" id="PS50157"/>
    </source>
</evidence>
<dbReference type="PROSITE" id="PS50157">
    <property type="entry name" value="ZINC_FINGER_C2H2_2"/>
    <property type="match status" value="7"/>
</dbReference>
<evidence type="ECO:0000256" key="6">
    <source>
        <dbReference type="ARBA" id="ARBA00037948"/>
    </source>
</evidence>
<dbReference type="GO" id="GO:0005634">
    <property type="term" value="C:nucleus"/>
    <property type="evidence" value="ECO:0007669"/>
    <property type="project" value="UniProtKB-SubCell"/>
</dbReference>
<evidence type="ECO:0000256" key="7">
    <source>
        <dbReference type="PROSITE-ProRule" id="PRU00042"/>
    </source>
</evidence>
<evidence type="ECO:0000256" key="8">
    <source>
        <dbReference type="SAM" id="Coils"/>
    </source>
</evidence>
<protein>
    <recommendedName>
        <fullName evidence="10">C2H2-type domain-containing protein</fullName>
    </recommendedName>
</protein>
<keyword evidence="2" id="KW-0677">Repeat</keyword>
<dbReference type="GO" id="GO:0008270">
    <property type="term" value="F:zinc ion binding"/>
    <property type="evidence" value="ECO:0007669"/>
    <property type="project" value="UniProtKB-KW"/>
</dbReference>
<evidence type="ECO:0000256" key="3">
    <source>
        <dbReference type="ARBA" id="ARBA00022771"/>
    </source>
</evidence>
<proteinExistence type="inferred from homology"/>
<reference evidence="11 12" key="1">
    <citation type="submission" date="2024-05" db="EMBL/GenBank/DDBJ databases">
        <authorList>
            <person name="Wallberg A."/>
        </authorList>
    </citation>
    <scope>NUCLEOTIDE SEQUENCE [LARGE SCALE GENOMIC DNA]</scope>
</reference>
<dbReference type="FunFam" id="3.30.160.60:FF:000414">
    <property type="entry name" value="Zinc finger protein 398"/>
    <property type="match status" value="1"/>
</dbReference>
<dbReference type="PROSITE" id="PS00028">
    <property type="entry name" value="ZINC_FINGER_C2H2_1"/>
    <property type="match status" value="6"/>
</dbReference>
<evidence type="ECO:0000313" key="11">
    <source>
        <dbReference type="EMBL" id="CAL4203643.1"/>
    </source>
</evidence>
<feature type="domain" description="C2H2-type" evidence="10">
    <location>
        <begin position="588"/>
        <end position="615"/>
    </location>
</feature>
<keyword evidence="1" id="KW-0479">Metal-binding</keyword>
<evidence type="ECO:0000313" key="12">
    <source>
        <dbReference type="Proteomes" id="UP001497623"/>
    </source>
</evidence>
<dbReference type="Pfam" id="PF00096">
    <property type="entry name" value="zf-C2H2"/>
    <property type="match status" value="3"/>
</dbReference>
<feature type="coiled-coil region" evidence="8">
    <location>
        <begin position="799"/>
        <end position="847"/>
    </location>
</feature>
<evidence type="ECO:0000256" key="9">
    <source>
        <dbReference type="SAM" id="MobiDB-lite"/>
    </source>
</evidence>
<keyword evidence="8" id="KW-0175">Coiled coil</keyword>
<name>A0AAV2SIH2_MEGNR</name>
<dbReference type="PANTHER" id="PTHR24388">
    <property type="entry name" value="ZINC FINGER PROTEIN"/>
    <property type="match status" value="1"/>
</dbReference>
<feature type="domain" description="C2H2-type" evidence="10">
    <location>
        <begin position="672"/>
        <end position="699"/>
    </location>
</feature>
<evidence type="ECO:0000256" key="1">
    <source>
        <dbReference type="ARBA" id="ARBA00022723"/>
    </source>
</evidence>
<organism evidence="11 12">
    <name type="scientific">Meganyctiphanes norvegica</name>
    <name type="common">Northern krill</name>
    <name type="synonym">Thysanopoda norvegica</name>
    <dbReference type="NCBI Taxonomy" id="48144"/>
    <lineage>
        <taxon>Eukaryota</taxon>
        <taxon>Metazoa</taxon>
        <taxon>Ecdysozoa</taxon>
        <taxon>Arthropoda</taxon>
        <taxon>Crustacea</taxon>
        <taxon>Multicrustacea</taxon>
        <taxon>Malacostraca</taxon>
        <taxon>Eumalacostraca</taxon>
        <taxon>Eucarida</taxon>
        <taxon>Euphausiacea</taxon>
        <taxon>Euphausiidae</taxon>
        <taxon>Meganyctiphanes</taxon>
    </lineage>
</organism>
<dbReference type="InterPro" id="IPR013087">
    <property type="entry name" value="Znf_C2H2_type"/>
</dbReference>
<evidence type="ECO:0000256" key="2">
    <source>
        <dbReference type="ARBA" id="ARBA00022737"/>
    </source>
</evidence>
<gene>
    <name evidence="11" type="ORF">MNOR_LOCUS37802</name>
</gene>
<dbReference type="AlphaFoldDB" id="A0AAV2SIH2"/>
<dbReference type="SUPFAM" id="SSF57667">
    <property type="entry name" value="beta-beta-alpha zinc fingers"/>
    <property type="match status" value="3"/>
</dbReference>
<dbReference type="FunFam" id="3.30.160.60:FF:000065">
    <property type="entry name" value="B-cell CLL/lymphoma 6, member B"/>
    <property type="match status" value="1"/>
</dbReference>
<keyword evidence="12" id="KW-1185">Reference proteome</keyword>
<feature type="domain" description="C2H2-type" evidence="10">
    <location>
        <begin position="700"/>
        <end position="727"/>
    </location>
</feature>
<comment type="similarity">
    <text evidence="6">Belongs to the snail C2H2-type zinc-finger protein family.</text>
</comment>
<dbReference type="Gene3D" id="3.30.160.60">
    <property type="entry name" value="Classic Zinc Finger"/>
    <property type="match status" value="5"/>
</dbReference>
<feature type="region of interest" description="Disordered" evidence="9">
    <location>
        <begin position="135"/>
        <end position="163"/>
    </location>
</feature>
<feature type="domain" description="C2H2-type" evidence="10">
    <location>
        <begin position="644"/>
        <end position="671"/>
    </location>
</feature>